<dbReference type="Proteomes" id="UP001604277">
    <property type="component" value="Unassembled WGS sequence"/>
</dbReference>
<dbReference type="Pfam" id="PF10173">
    <property type="entry name" value="Mit_KHE1"/>
    <property type="match status" value="1"/>
</dbReference>
<dbReference type="PANTHER" id="PTHR28062:SF1">
    <property type="entry name" value="TRANSMEMBRANE PROTEIN"/>
    <property type="match status" value="1"/>
</dbReference>
<accession>A0ABD1P0K0</accession>
<keyword evidence="2" id="KW-0812">Transmembrane</keyword>
<keyword evidence="2" id="KW-0472">Membrane</keyword>
<name>A0ABD1P0K0_9LAMI</name>
<gene>
    <name evidence="4" type="ORF">Fot_30483</name>
    <name evidence="3" type="ORF">Fot_56341</name>
</gene>
<organism evidence="3 5">
    <name type="scientific">Forsythia ovata</name>
    <dbReference type="NCBI Taxonomy" id="205694"/>
    <lineage>
        <taxon>Eukaryota</taxon>
        <taxon>Viridiplantae</taxon>
        <taxon>Streptophyta</taxon>
        <taxon>Embryophyta</taxon>
        <taxon>Tracheophyta</taxon>
        <taxon>Spermatophyta</taxon>
        <taxon>Magnoliopsida</taxon>
        <taxon>eudicotyledons</taxon>
        <taxon>Gunneridae</taxon>
        <taxon>Pentapetalae</taxon>
        <taxon>asterids</taxon>
        <taxon>lamiids</taxon>
        <taxon>Lamiales</taxon>
        <taxon>Oleaceae</taxon>
        <taxon>Forsythieae</taxon>
        <taxon>Forsythia</taxon>
    </lineage>
</organism>
<evidence type="ECO:0000313" key="3">
    <source>
        <dbReference type="EMBL" id="KAL2457382.1"/>
    </source>
</evidence>
<evidence type="ECO:0000256" key="1">
    <source>
        <dbReference type="SAM" id="MobiDB-lite"/>
    </source>
</evidence>
<feature type="compositionally biased region" description="Polar residues" evidence="1">
    <location>
        <begin position="216"/>
        <end position="229"/>
    </location>
</feature>
<dbReference type="EMBL" id="JBFOLJ010000008">
    <property type="protein sequence ID" value="KAL2516512.1"/>
    <property type="molecule type" value="Genomic_DNA"/>
</dbReference>
<proteinExistence type="predicted"/>
<keyword evidence="5" id="KW-1185">Reference proteome</keyword>
<evidence type="ECO:0000256" key="2">
    <source>
        <dbReference type="SAM" id="Phobius"/>
    </source>
</evidence>
<protein>
    <submittedName>
        <fullName evidence="3">Uncharacterized protein</fullName>
    </submittedName>
</protein>
<dbReference type="InterPro" id="IPR018786">
    <property type="entry name" value="Mit_KHE1"/>
</dbReference>
<dbReference type="AlphaFoldDB" id="A0ABD1P0K0"/>
<evidence type="ECO:0000313" key="5">
    <source>
        <dbReference type="Proteomes" id="UP001604277"/>
    </source>
</evidence>
<dbReference type="PANTHER" id="PTHR28062">
    <property type="entry name" value="K+-H+ EXCHANGE-LIKE PROTEIN"/>
    <property type="match status" value="1"/>
</dbReference>
<dbReference type="EMBL" id="JBFOLJ010000041">
    <property type="protein sequence ID" value="KAL2457382.1"/>
    <property type="molecule type" value="Genomic_DNA"/>
</dbReference>
<reference evidence="3" key="2">
    <citation type="submission" date="2024-07" db="EMBL/GenBank/DDBJ databases">
        <title>Two chromosome-level genome assemblies of Korean endemic species Abeliophyllum distichum and Forsythia ovata (Oleaceae).</title>
        <authorList>
            <person name="Mun J.H."/>
        </authorList>
    </citation>
    <scope>NUCLEOTIDE SEQUENCE</scope>
    <source>
        <strain evidence="3">KNKB202402200001</strain>
        <tissue evidence="3">Leaf</tissue>
    </source>
</reference>
<keyword evidence="2" id="KW-1133">Transmembrane helix</keyword>
<feature type="region of interest" description="Disordered" evidence="1">
    <location>
        <begin position="216"/>
        <end position="236"/>
    </location>
</feature>
<reference evidence="5" key="1">
    <citation type="submission" date="2024-07" db="EMBL/GenBank/DDBJ databases">
        <title>Two chromosome-level genome assemblies of Korean endemic species Abeliophyllum distichum and Forsythia ovata (Oleaceae).</title>
        <authorList>
            <person name="Jang H."/>
        </authorList>
    </citation>
    <scope>NUCLEOTIDE SEQUENCE [LARGE SCALE GENOMIC DNA]</scope>
</reference>
<comment type="caution">
    <text evidence="3">The sequence shown here is derived from an EMBL/GenBank/DDBJ whole genome shotgun (WGS) entry which is preliminary data.</text>
</comment>
<evidence type="ECO:0000313" key="4">
    <source>
        <dbReference type="EMBL" id="KAL2516512.1"/>
    </source>
</evidence>
<sequence>MKARLVVFPIKGRNWCFSRSIDSATVASQSSNTPSTFKDLWKTVFSSSSSSSTDYGNSKRKNASDDSKVELVVDFVTSKMNRAWTNLEKAPQGTLKNKLHRLGLKLLSRVKPSEIFFKSIPKELKCVEITYPSSLNPRLVRRRLRHIAFRGSVIHTQYFYGSAILLPLTSVFMVLPLPNIPFFWILFRTYSHWRAAKGSEKLLHLVTNDSSCPNQHLETMSESTSSNSDKGSDDSVGPPWVFDPSKELDEVILHDDAKGLSQCSIRKICEKFNLNTMDVIKYQDSMH</sequence>
<feature type="transmembrane region" description="Helical" evidence="2">
    <location>
        <begin position="158"/>
        <end position="187"/>
    </location>
</feature>